<proteinExistence type="predicted"/>
<dbReference type="Proteomes" id="UP000284333">
    <property type="component" value="Unassembled WGS sequence"/>
</dbReference>
<evidence type="ECO:0000256" key="5">
    <source>
        <dbReference type="ARBA" id="ARBA00023136"/>
    </source>
</evidence>
<comment type="caution">
    <text evidence="9">The sequence shown here is derived from an EMBL/GenBank/DDBJ whole genome shotgun (WGS) entry which is preliminary data.</text>
</comment>
<evidence type="ECO:0000256" key="1">
    <source>
        <dbReference type="ARBA" id="ARBA00004141"/>
    </source>
</evidence>
<keyword evidence="5 7" id="KW-0472">Membrane</keyword>
<evidence type="ECO:0000256" key="6">
    <source>
        <dbReference type="SAM" id="MobiDB-lite"/>
    </source>
</evidence>
<feature type="transmembrane region" description="Helical" evidence="7">
    <location>
        <begin position="50"/>
        <end position="67"/>
    </location>
</feature>
<dbReference type="InterPro" id="IPR007816">
    <property type="entry name" value="ResB-like_domain"/>
</dbReference>
<dbReference type="InterPro" id="IPR023494">
    <property type="entry name" value="Cyt_c_bgen_Ccs1/CcsB/ResB"/>
</dbReference>
<evidence type="ECO:0000259" key="8">
    <source>
        <dbReference type="Pfam" id="PF05140"/>
    </source>
</evidence>
<keyword evidence="2 7" id="KW-0812">Transmembrane</keyword>
<protein>
    <submittedName>
        <fullName evidence="9">Cytochrome c biogenesis protein ResB</fullName>
    </submittedName>
</protein>
<dbReference type="AlphaFoldDB" id="A0A3S3A406"/>
<dbReference type="EMBL" id="RKLN01000005">
    <property type="protein sequence ID" value="RVW01568.1"/>
    <property type="molecule type" value="Genomic_DNA"/>
</dbReference>
<evidence type="ECO:0000256" key="7">
    <source>
        <dbReference type="SAM" id="Phobius"/>
    </source>
</evidence>
<evidence type="ECO:0000313" key="10">
    <source>
        <dbReference type="Proteomes" id="UP000284333"/>
    </source>
</evidence>
<dbReference type="PANTHER" id="PTHR31566:SF0">
    <property type="entry name" value="CYTOCHROME C BIOGENESIS PROTEIN CCS1, CHLOROPLASTIC"/>
    <property type="match status" value="1"/>
</dbReference>
<gene>
    <name evidence="9" type="ORF">EF834_14175</name>
</gene>
<keyword evidence="10" id="KW-1185">Reference proteome</keyword>
<evidence type="ECO:0000256" key="3">
    <source>
        <dbReference type="ARBA" id="ARBA00022748"/>
    </source>
</evidence>
<evidence type="ECO:0000256" key="2">
    <source>
        <dbReference type="ARBA" id="ARBA00022692"/>
    </source>
</evidence>
<dbReference type="OrthoDB" id="3949537at2"/>
<evidence type="ECO:0000313" key="9">
    <source>
        <dbReference type="EMBL" id="RVW01568.1"/>
    </source>
</evidence>
<dbReference type="RefSeq" id="WP_127947865.1">
    <property type="nucleotide sequence ID" value="NZ_RKLN01000005.1"/>
</dbReference>
<dbReference type="GO" id="GO:0017004">
    <property type="term" value="P:cytochrome complex assembly"/>
    <property type="evidence" value="ECO:0007669"/>
    <property type="project" value="UniProtKB-KW"/>
</dbReference>
<feature type="transmembrane region" description="Helical" evidence="7">
    <location>
        <begin position="483"/>
        <end position="501"/>
    </location>
</feature>
<feature type="transmembrane region" description="Helical" evidence="7">
    <location>
        <begin position="103"/>
        <end position="125"/>
    </location>
</feature>
<feature type="region of interest" description="Disordered" evidence="6">
    <location>
        <begin position="1"/>
        <end position="26"/>
    </location>
</feature>
<sequence>MTARDTLSADASSPDGIDEPSPRPPRQSLLGRAVAVVRNTWRGLTSMRTALVLLFLLAFAAIPGALLPQRSLNEGKVDEYIAARPTLGPIMDRLELFDVFGSFWFTAVYVLLFVSLVGCIVPRCVEYAKALRAKPVAAPRNLSRLPHHHVETVDEAPEAVAGRVRSHLRGWRVEQRSGGERAKHTGEITLSAEKGFLREAGNLVFHLSLVALLISIAAGKLFHYEGNVIIVANGGPGICTTSPAVFDSFRAGNERDGTGMTPLCVKVNDFTADYLDNGQAEMFTSNISYQVGDDLTSNTWRDAQLKVNHPLRVAGDRVYLQGHGYAPTFTVTFPNGETRTETLQWAPEDATTFLSSGAMRFDPPGGLYPNEDDRRKNQIAIEGLFAPTAVFDGNLLSSGFPDLIDPAVAIDIYKGDTGLDTGFPQSIFSLNEELINQGRLVKQERVNLFPGESATLADGTEVRFDGAVDFVNLQVSHDPAQQWVLVSSLVMMAGLLVSLVVKRRRVWVRIYPETAPGKGPETASATLAANERRTVVELGGLARTDQAGWGDEFDRLRRRMLGQPSAQRTARSYDAQEMNS</sequence>
<accession>A0A3S3A406</accession>
<dbReference type="GO" id="GO:0016020">
    <property type="term" value="C:membrane"/>
    <property type="evidence" value="ECO:0007669"/>
    <property type="project" value="UniProtKB-SubCell"/>
</dbReference>
<dbReference type="PANTHER" id="PTHR31566">
    <property type="entry name" value="CYTOCHROME C BIOGENESIS PROTEIN CCS1, CHLOROPLASTIC"/>
    <property type="match status" value="1"/>
</dbReference>
<reference evidence="9 10" key="1">
    <citation type="submission" date="2018-11" db="EMBL/GenBank/DDBJ databases">
        <title>Rhodococcus spongicola sp. nov. and Rhodococcus xishaensis sp. nov. from marine sponges.</title>
        <authorList>
            <person name="Li L."/>
            <person name="Lin H.W."/>
        </authorList>
    </citation>
    <scope>NUCLEOTIDE SEQUENCE [LARGE SCALE GENOMIC DNA]</scope>
    <source>
        <strain evidence="9 10">LHW50502</strain>
    </source>
</reference>
<keyword evidence="4 7" id="KW-1133">Transmembrane helix</keyword>
<feature type="domain" description="ResB-like" evidence="8">
    <location>
        <begin position="47"/>
        <end position="554"/>
    </location>
</feature>
<comment type="subcellular location">
    <subcellularLocation>
        <location evidence="1">Membrane</location>
        <topology evidence="1">Multi-pass membrane protein</topology>
    </subcellularLocation>
</comment>
<keyword evidence="3" id="KW-0201">Cytochrome c-type biogenesis</keyword>
<organism evidence="9 10">
    <name type="scientific">Rhodococcus spongiicola</name>
    <dbReference type="NCBI Taxonomy" id="2487352"/>
    <lineage>
        <taxon>Bacteria</taxon>
        <taxon>Bacillati</taxon>
        <taxon>Actinomycetota</taxon>
        <taxon>Actinomycetes</taxon>
        <taxon>Mycobacteriales</taxon>
        <taxon>Nocardiaceae</taxon>
        <taxon>Rhodococcus</taxon>
    </lineage>
</organism>
<name>A0A3S3A406_9NOCA</name>
<evidence type="ECO:0000256" key="4">
    <source>
        <dbReference type="ARBA" id="ARBA00022989"/>
    </source>
</evidence>
<dbReference type="Pfam" id="PF05140">
    <property type="entry name" value="ResB"/>
    <property type="match status" value="1"/>
</dbReference>
<feature type="transmembrane region" description="Helical" evidence="7">
    <location>
        <begin position="203"/>
        <end position="222"/>
    </location>
</feature>